<dbReference type="EMBL" id="BPLR01018092">
    <property type="protein sequence ID" value="GIY96815.1"/>
    <property type="molecule type" value="Genomic_DNA"/>
</dbReference>
<sequence length="72" mass="8365">MNKSEEKKDGNGYGRKEAEINRQHEEVTQQCRQAEVERKRQNLEVNAEAGPDGRPKTPEIDPELSRFVYRGH</sequence>
<comment type="caution">
    <text evidence="2">The sequence shown here is derived from an EMBL/GenBank/DDBJ whole genome shotgun (WGS) entry which is preliminary data.</text>
</comment>
<feature type="non-terminal residue" evidence="2">
    <location>
        <position position="72"/>
    </location>
</feature>
<protein>
    <submittedName>
        <fullName evidence="2">Uncharacterized protein</fullName>
    </submittedName>
</protein>
<feature type="compositionally biased region" description="Basic and acidic residues" evidence="1">
    <location>
        <begin position="1"/>
        <end position="27"/>
    </location>
</feature>
<dbReference type="AlphaFoldDB" id="A0AAV4XRK1"/>
<evidence type="ECO:0000313" key="2">
    <source>
        <dbReference type="EMBL" id="GIY96815.1"/>
    </source>
</evidence>
<accession>A0AAV4XRK1</accession>
<keyword evidence="3" id="KW-1185">Reference proteome</keyword>
<dbReference type="Proteomes" id="UP001054945">
    <property type="component" value="Unassembled WGS sequence"/>
</dbReference>
<feature type="region of interest" description="Disordered" evidence="1">
    <location>
        <begin position="1"/>
        <end position="72"/>
    </location>
</feature>
<name>A0AAV4XRK1_CAEEX</name>
<organism evidence="2 3">
    <name type="scientific">Caerostris extrusa</name>
    <name type="common">Bark spider</name>
    <name type="synonym">Caerostris bankana</name>
    <dbReference type="NCBI Taxonomy" id="172846"/>
    <lineage>
        <taxon>Eukaryota</taxon>
        <taxon>Metazoa</taxon>
        <taxon>Ecdysozoa</taxon>
        <taxon>Arthropoda</taxon>
        <taxon>Chelicerata</taxon>
        <taxon>Arachnida</taxon>
        <taxon>Araneae</taxon>
        <taxon>Araneomorphae</taxon>
        <taxon>Entelegynae</taxon>
        <taxon>Araneoidea</taxon>
        <taxon>Araneidae</taxon>
        <taxon>Caerostris</taxon>
    </lineage>
</organism>
<evidence type="ECO:0000256" key="1">
    <source>
        <dbReference type="SAM" id="MobiDB-lite"/>
    </source>
</evidence>
<evidence type="ECO:0000313" key="3">
    <source>
        <dbReference type="Proteomes" id="UP001054945"/>
    </source>
</evidence>
<proteinExistence type="predicted"/>
<reference evidence="2 3" key="1">
    <citation type="submission" date="2021-06" db="EMBL/GenBank/DDBJ databases">
        <title>Caerostris extrusa draft genome.</title>
        <authorList>
            <person name="Kono N."/>
            <person name="Arakawa K."/>
        </authorList>
    </citation>
    <scope>NUCLEOTIDE SEQUENCE [LARGE SCALE GENOMIC DNA]</scope>
</reference>
<gene>
    <name evidence="2" type="ORF">CEXT_349041</name>
</gene>